<feature type="transmembrane region" description="Helical" evidence="1">
    <location>
        <begin position="168"/>
        <end position="189"/>
    </location>
</feature>
<dbReference type="Proteomes" id="UP001556367">
    <property type="component" value="Unassembled WGS sequence"/>
</dbReference>
<keyword evidence="1" id="KW-0812">Transmembrane</keyword>
<name>A0ABR3J0J4_9AGAR</name>
<dbReference type="Pfam" id="PF20151">
    <property type="entry name" value="DUF6533"/>
    <property type="match status" value="1"/>
</dbReference>
<feature type="transmembrane region" description="Helical" evidence="1">
    <location>
        <begin position="54"/>
        <end position="74"/>
    </location>
</feature>
<evidence type="ECO:0000259" key="2">
    <source>
        <dbReference type="Pfam" id="PF20151"/>
    </source>
</evidence>
<sequence>MSSSPSALIETFHRLHVVKYLTASSGVLLVYDYLLTFSDEVIFFWSSPWNVGKVLFLLTRYMPMVEAILTYFNQLGTSVSVSTCELLFNITGWMFIFNTCIAEAILMLRVWALWNRSKRVAAFFTILSMTCIVLAAVLFIKFHGSQRFLDQPRVVALPGCYPISADKIIVVAYILLMVFESVILGLMLTKGVRHYRTSSSSFIRAMLQDGVVYFVTLMSVSFINAIVFIAAAPEMANILTPMQRSLHSMLSARILMRMRKEATRTSDSTMSTSLPLNTLSFATVTQDPESHSPVGGTGGS</sequence>
<feature type="domain" description="DUF6533" evidence="2">
    <location>
        <begin position="20"/>
        <end position="65"/>
    </location>
</feature>
<protein>
    <recommendedName>
        <fullName evidence="2">DUF6533 domain-containing protein</fullName>
    </recommendedName>
</protein>
<dbReference type="InterPro" id="IPR045340">
    <property type="entry name" value="DUF6533"/>
</dbReference>
<organism evidence="3 4">
    <name type="scientific">Hohenbuehelia grisea</name>
    <dbReference type="NCBI Taxonomy" id="104357"/>
    <lineage>
        <taxon>Eukaryota</taxon>
        <taxon>Fungi</taxon>
        <taxon>Dikarya</taxon>
        <taxon>Basidiomycota</taxon>
        <taxon>Agaricomycotina</taxon>
        <taxon>Agaricomycetes</taxon>
        <taxon>Agaricomycetidae</taxon>
        <taxon>Agaricales</taxon>
        <taxon>Pleurotineae</taxon>
        <taxon>Pleurotaceae</taxon>
        <taxon>Hohenbuehelia</taxon>
    </lineage>
</organism>
<evidence type="ECO:0000313" key="3">
    <source>
        <dbReference type="EMBL" id="KAL0949005.1"/>
    </source>
</evidence>
<evidence type="ECO:0000256" key="1">
    <source>
        <dbReference type="SAM" id="Phobius"/>
    </source>
</evidence>
<reference evidence="4" key="1">
    <citation type="submission" date="2024-06" db="EMBL/GenBank/DDBJ databases">
        <title>Multi-omics analyses provide insights into the biosynthesis of the anticancer antibiotic pleurotin in Hohenbuehelia grisea.</title>
        <authorList>
            <person name="Weaver J.A."/>
            <person name="Alberti F."/>
        </authorList>
    </citation>
    <scope>NUCLEOTIDE SEQUENCE [LARGE SCALE GENOMIC DNA]</scope>
    <source>
        <strain evidence="4">T-177</strain>
    </source>
</reference>
<gene>
    <name evidence="3" type="ORF">HGRIS_009104</name>
</gene>
<evidence type="ECO:0000313" key="4">
    <source>
        <dbReference type="Proteomes" id="UP001556367"/>
    </source>
</evidence>
<feature type="transmembrane region" description="Helical" evidence="1">
    <location>
        <begin position="20"/>
        <end position="42"/>
    </location>
</feature>
<feature type="transmembrane region" description="Helical" evidence="1">
    <location>
        <begin position="86"/>
        <end position="108"/>
    </location>
</feature>
<keyword evidence="4" id="KW-1185">Reference proteome</keyword>
<feature type="transmembrane region" description="Helical" evidence="1">
    <location>
        <begin position="120"/>
        <end position="140"/>
    </location>
</feature>
<proteinExistence type="predicted"/>
<dbReference type="EMBL" id="JASNQZ010000012">
    <property type="protein sequence ID" value="KAL0949005.1"/>
    <property type="molecule type" value="Genomic_DNA"/>
</dbReference>
<feature type="transmembrane region" description="Helical" evidence="1">
    <location>
        <begin position="210"/>
        <end position="232"/>
    </location>
</feature>
<keyword evidence="1" id="KW-0472">Membrane</keyword>
<keyword evidence="1" id="KW-1133">Transmembrane helix</keyword>
<accession>A0ABR3J0J4</accession>
<comment type="caution">
    <text evidence="3">The sequence shown here is derived from an EMBL/GenBank/DDBJ whole genome shotgun (WGS) entry which is preliminary data.</text>
</comment>